<sequence>MQFTGKSVIITGAGKGIGRACARLMAERGAEVVALSRTQSDLDSLRAEIGGRAIAVDLADPAATRAAMAEAGACDYLVNSAGINVLESVLEMTEAGYEAVLGINLRAALLTCQEFARARIAAGGGGAIVNITSIAGHRGFQDHLCYAASKAGLEGATRVLAKELGPHGIRVNAVAPTITLTELAAEAWSDEAKSAPMMVRHPLGRFAEAEEVARSIALLLSGDGAMITGAVLPIDGGFLAV</sequence>
<dbReference type="Pfam" id="PF13561">
    <property type="entry name" value="adh_short_C2"/>
    <property type="match status" value="1"/>
</dbReference>
<evidence type="ECO:0000256" key="1">
    <source>
        <dbReference type="ARBA" id="ARBA00006484"/>
    </source>
</evidence>
<gene>
    <name evidence="3" type="ORF">FJM51_19515</name>
</gene>
<dbReference type="SUPFAM" id="SSF51735">
    <property type="entry name" value="NAD(P)-binding Rossmann-fold domains"/>
    <property type="match status" value="1"/>
</dbReference>
<keyword evidence="4" id="KW-1185">Reference proteome</keyword>
<dbReference type="InterPro" id="IPR036291">
    <property type="entry name" value="NAD(P)-bd_dom_sf"/>
</dbReference>
<dbReference type="PANTHER" id="PTHR44252">
    <property type="entry name" value="D-ERYTHRULOSE REDUCTASE"/>
    <property type="match status" value="1"/>
</dbReference>
<comment type="caution">
    <text evidence="3">The sequence shown here is derived from an EMBL/GenBank/DDBJ whole genome shotgun (WGS) entry which is preliminary data.</text>
</comment>
<dbReference type="Gene3D" id="3.40.50.720">
    <property type="entry name" value="NAD(P)-binding Rossmann-like Domain"/>
    <property type="match status" value="1"/>
</dbReference>
<dbReference type="GO" id="GO:0050038">
    <property type="term" value="F:L-xylulose reductase (NADPH) activity"/>
    <property type="evidence" value="ECO:0007669"/>
    <property type="project" value="TreeGrafter"/>
</dbReference>
<accession>A0A501WDP5</accession>
<dbReference type="GO" id="GO:0005997">
    <property type="term" value="P:xylulose metabolic process"/>
    <property type="evidence" value="ECO:0007669"/>
    <property type="project" value="TreeGrafter"/>
</dbReference>
<dbReference type="EMBL" id="VFRP01000028">
    <property type="protein sequence ID" value="TPE47709.1"/>
    <property type="molecule type" value="Genomic_DNA"/>
</dbReference>
<evidence type="ECO:0000313" key="4">
    <source>
        <dbReference type="Proteomes" id="UP000319255"/>
    </source>
</evidence>
<dbReference type="FunFam" id="3.40.50.720:FF:000084">
    <property type="entry name" value="Short-chain dehydrogenase reductase"/>
    <property type="match status" value="1"/>
</dbReference>
<dbReference type="PRINTS" id="PR00080">
    <property type="entry name" value="SDRFAMILY"/>
</dbReference>
<dbReference type="InterPro" id="IPR002347">
    <property type="entry name" value="SDR_fam"/>
</dbReference>
<proteinExistence type="inferred from homology"/>
<dbReference type="Proteomes" id="UP000319255">
    <property type="component" value="Unassembled WGS sequence"/>
</dbReference>
<keyword evidence="2" id="KW-0521">NADP</keyword>
<dbReference type="InterPro" id="IPR051737">
    <property type="entry name" value="L-xylulose/Carbonyl_redctase"/>
</dbReference>
<name>A0A501WDP5_9RHOB</name>
<dbReference type="AlphaFoldDB" id="A0A501WDP5"/>
<dbReference type="NCBIfam" id="NF005465">
    <property type="entry name" value="PRK07060.1-2"/>
    <property type="match status" value="1"/>
</dbReference>
<protein>
    <submittedName>
        <fullName evidence="3">SDR family oxidoreductase</fullName>
    </submittedName>
</protein>
<dbReference type="OrthoDB" id="286404at2"/>
<evidence type="ECO:0000256" key="2">
    <source>
        <dbReference type="ARBA" id="ARBA00022857"/>
    </source>
</evidence>
<comment type="similarity">
    <text evidence="1">Belongs to the short-chain dehydrogenases/reductases (SDR) family.</text>
</comment>
<reference evidence="3 4" key="1">
    <citation type="submission" date="2019-06" db="EMBL/GenBank/DDBJ databases">
        <title>A novel bacterium of genus Amaricoccus, isolated from marine sediment.</title>
        <authorList>
            <person name="Huang H."/>
            <person name="Mo K."/>
            <person name="Hu Y."/>
        </authorList>
    </citation>
    <scope>NUCLEOTIDE SEQUENCE [LARGE SCALE GENOMIC DNA]</scope>
    <source>
        <strain evidence="3 4">HB172011</strain>
    </source>
</reference>
<organism evidence="3 4">
    <name type="scientific">Amaricoccus solimangrovi</name>
    <dbReference type="NCBI Taxonomy" id="2589815"/>
    <lineage>
        <taxon>Bacteria</taxon>
        <taxon>Pseudomonadati</taxon>
        <taxon>Pseudomonadota</taxon>
        <taxon>Alphaproteobacteria</taxon>
        <taxon>Rhodobacterales</taxon>
        <taxon>Paracoccaceae</taxon>
        <taxon>Amaricoccus</taxon>
    </lineage>
</organism>
<dbReference type="GO" id="GO:0006006">
    <property type="term" value="P:glucose metabolic process"/>
    <property type="evidence" value="ECO:0007669"/>
    <property type="project" value="TreeGrafter"/>
</dbReference>
<dbReference type="PANTHER" id="PTHR44252:SF3">
    <property type="entry name" value="D-ERYTHRULOSE REDUCTASE-RELATED"/>
    <property type="match status" value="1"/>
</dbReference>
<evidence type="ECO:0000313" key="3">
    <source>
        <dbReference type="EMBL" id="TPE47709.1"/>
    </source>
</evidence>
<dbReference type="GO" id="GO:0004090">
    <property type="term" value="F:carbonyl reductase (NADPH) activity"/>
    <property type="evidence" value="ECO:0007669"/>
    <property type="project" value="TreeGrafter"/>
</dbReference>
<dbReference type="RefSeq" id="WP_140455813.1">
    <property type="nucleotide sequence ID" value="NZ_VFRP01000028.1"/>
</dbReference>
<dbReference type="PRINTS" id="PR00081">
    <property type="entry name" value="GDHRDH"/>
</dbReference>